<sequence>MRSSSRSDPTFCRAWPGDKRWAPILSFRTTRLPSAPPPPLLPDSRRLAAFLLPVLQKHFPGGFLDCSPEGHVCYLMPIGSVDIKGFLEVVSVEQVKRRFLLLFETLMDNLRRNSKQNNKVIETVFFIVDFEHFSLRQLYSWQAPRFFPILWKVLRPFLTQRTADKVAIYGMGELARSD</sequence>
<dbReference type="PANTHER" id="PTHR23324:SF83">
    <property type="entry name" value="SEC14-LIKE PROTEIN 2"/>
    <property type="match status" value="1"/>
</dbReference>
<dbReference type="Proteomes" id="UP001321473">
    <property type="component" value="Unassembled WGS sequence"/>
</dbReference>
<dbReference type="InterPro" id="IPR051064">
    <property type="entry name" value="SEC14/CRAL-TRIO_domain"/>
</dbReference>
<dbReference type="InterPro" id="IPR036865">
    <property type="entry name" value="CRAL-TRIO_dom_sf"/>
</dbReference>
<protein>
    <recommendedName>
        <fullName evidence="3">CRAL-TRIO domain-containing protein</fullName>
    </recommendedName>
</protein>
<proteinExistence type="predicted"/>
<organism evidence="1 2">
    <name type="scientific">Amblyomma americanum</name>
    <name type="common">Lone star tick</name>
    <dbReference type="NCBI Taxonomy" id="6943"/>
    <lineage>
        <taxon>Eukaryota</taxon>
        <taxon>Metazoa</taxon>
        <taxon>Ecdysozoa</taxon>
        <taxon>Arthropoda</taxon>
        <taxon>Chelicerata</taxon>
        <taxon>Arachnida</taxon>
        <taxon>Acari</taxon>
        <taxon>Parasitiformes</taxon>
        <taxon>Ixodida</taxon>
        <taxon>Ixodoidea</taxon>
        <taxon>Ixodidae</taxon>
        <taxon>Amblyomminae</taxon>
        <taxon>Amblyomma</taxon>
    </lineage>
</organism>
<dbReference type="Gene3D" id="3.40.525.10">
    <property type="entry name" value="CRAL-TRIO lipid binding domain"/>
    <property type="match status" value="2"/>
</dbReference>
<comment type="caution">
    <text evidence="1">The sequence shown here is derived from an EMBL/GenBank/DDBJ whole genome shotgun (WGS) entry which is preliminary data.</text>
</comment>
<name>A0AAQ4D6T8_AMBAM</name>
<dbReference type="PANTHER" id="PTHR23324">
    <property type="entry name" value="SEC14 RELATED PROTEIN"/>
    <property type="match status" value="1"/>
</dbReference>
<dbReference type="EMBL" id="JARKHS020034396">
    <property type="protein sequence ID" value="KAK8758178.1"/>
    <property type="molecule type" value="Genomic_DNA"/>
</dbReference>
<reference evidence="1 2" key="1">
    <citation type="journal article" date="2023" name="Arcadia Sci">
        <title>De novo assembly of a long-read Amblyomma americanum tick genome.</title>
        <authorList>
            <person name="Chou S."/>
            <person name="Poskanzer K.E."/>
            <person name="Rollins M."/>
            <person name="Thuy-Boun P.S."/>
        </authorList>
    </citation>
    <scope>NUCLEOTIDE SEQUENCE [LARGE SCALE GENOMIC DNA]</scope>
    <source>
        <strain evidence="1">F_SG_1</strain>
        <tissue evidence="1">Salivary glands</tissue>
    </source>
</reference>
<dbReference type="SUPFAM" id="SSF52087">
    <property type="entry name" value="CRAL/TRIO domain"/>
    <property type="match status" value="1"/>
</dbReference>
<dbReference type="InterPro" id="IPR001251">
    <property type="entry name" value="CRAL-TRIO_dom"/>
</dbReference>
<dbReference type="GO" id="GO:0005737">
    <property type="term" value="C:cytoplasm"/>
    <property type="evidence" value="ECO:0007669"/>
    <property type="project" value="TreeGrafter"/>
</dbReference>
<dbReference type="AlphaFoldDB" id="A0AAQ4D6T8"/>
<evidence type="ECO:0000313" key="2">
    <source>
        <dbReference type="Proteomes" id="UP001321473"/>
    </source>
</evidence>
<accession>A0AAQ4D6T8</accession>
<dbReference type="CDD" id="cd00170">
    <property type="entry name" value="SEC14"/>
    <property type="match status" value="1"/>
</dbReference>
<evidence type="ECO:0000313" key="1">
    <source>
        <dbReference type="EMBL" id="KAK8758178.1"/>
    </source>
</evidence>
<gene>
    <name evidence="1" type="ORF">V5799_004192</name>
</gene>
<keyword evidence="2" id="KW-1185">Reference proteome</keyword>
<evidence type="ECO:0008006" key="3">
    <source>
        <dbReference type="Google" id="ProtNLM"/>
    </source>
</evidence>